<dbReference type="GO" id="GO:0046872">
    <property type="term" value="F:metal ion binding"/>
    <property type="evidence" value="ECO:0007669"/>
    <property type="project" value="UniProtKB-KW"/>
</dbReference>
<dbReference type="PROSITE" id="PS00629">
    <property type="entry name" value="IMP_1"/>
    <property type="match status" value="1"/>
</dbReference>
<accession>A0A382C393</accession>
<dbReference type="InterPro" id="IPR020583">
    <property type="entry name" value="Inositol_monoP_metal-BS"/>
</dbReference>
<dbReference type="SUPFAM" id="SSF56655">
    <property type="entry name" value="Carbohydrate phosphatase"/>
    <property type="match status" value="1"/>
</dbReference>
<dbReference type="GO" id="GO:0006020">
    <property type="term" value="P:inositol metabolic process"/>
    <property type="evidence" value="ECO:0007669"/>
    <property type="project" value="TreeGrafter"/>
</dbReference>
<dbReference type="PANTHER" id="PTHR20854:SF4">
    <property type="entry name" value="INOSITOL-1-MONOPHOSPHATASE-RELATED"/>
    <property type="match status" value="1"/>
</dbReference>
<protein>
    <recommendedName>
        <fullName evidence="5">Inositol monophosphatase</fullName>
    </recommendedName>
</protein>
<evidence type="ECO:0000256" key="3">
    <source>
        <dbReference type="ARBA" id="ARBA00022842"/>
    </source>
</evidence>
<gene>
    <name evidence="4" type="ORF">METZ01_LOCUS173055</name>
</gene>
<dbReference type="GO" id="GO:0007165">
    <property type="term" value="P:signal transduction"/>
    <property type="evidence" value="ECO:0007669"/>
    <property type="project" value="TreeGrafter"/>
</dbReference>
<evidence type="ECO:0008006" key="5">
    <source>
        <dbReference type="Google" id="ProtNLM"/>
    </source>
</evidence>
<reference evidence="4" key="1">
    <citation type="submission" date="2018-05" db="EMBL/GenBank/DDBJ databases">
        <authorList>
            <person name="Lanie J.A."/>
            <person name="Ng W.-L."/>
            <person name="Kazmierczak K.M."/>
            <person name="Andrzejewski T.M."/>
            <person name="Davidsen T.M."/>
            <person name="Wayne K.J."/>
            <person name="Tettelin H."/>
            <person name="Glass J.I."/>
            <person name="Rusch D."/>
            <person name="Podicherti R."/>
            <person name="Tsui H.-C.T."/>
            <person name="Winkler M.E."/>
        </authorList>
    </citation>
    <scope>NUCLEOTIDE SEQUENCE</scope>
</reference>
<dbReference type="GO" id="GO:0008934">
    <property type="term" value="F:inositol monophosphate 1-phosphatase activity"/>
    <property type="evidence" value="ECO:0007669"/>
    <property type="project" value="TreeGrafter"/>
</dbReference>
<dbReference type="PANTHER" id="PTHR20854">
    <property type="entry name" value="INOSITOL MONOPHOSPHATASE"/>
    <property type="match status" value="1"/>
</dbReference>
<dbReference type="InterPro" id="IPR000760">
    <property type="entry name" value="Inositol_monophosphatase-like"/>
</dbReference>
<evidence type="ECO:0000313" key="4">
    <source>
        <dbReference type="EMBL" id="SVB20201.1"/>
    </source>
</evidence>
<dbReference type="AlphaFoldDB" id="A0A382C393"/>
<dbReference type="EMBL" id="UINC01032478">
    <property type="protein sequence ID" value="SVB20201.1"/>
    <property type="molecule type" value="Genomic_DNA"/>
</dbReference>
<evidence type="ECO:0000256" key="1">
    <source>
        <dbReference type="ARBA" id="ARBA00022723"/>
    </source>
</evidence>
<sequence length="336" mass="36182">MTLSDSDPKLLNMNQVPPCDDGLDHQDIENFALSIAKEAGKILFRYFPTPWSDNQHLNIEFKDSSNSDPVTLADTETQDYLVDQIEKRFPSHGILGEEGDKNEGECPDVLWVLDPLDGTKNFLNGLPFFACSIGVIHKGTPVAGALFIPWPGAVNESGGIVIHASKGNGLKVDGVQTKDKALTDLKPSGLLTLPGSFSGVFENTKNFPTRLGELRMSGSIAYELAMVSLGVTQYAVISGAHLWDVAAALAILGESGCSVRTPRSLSIGERLLPGDDVWEDLSDSINVAPQEKVTYSKLRRPLASLLVASDSIMPDVSSSVRPKNIGFRGVARSIFG</sequence>
<keyword evidence="3" id="KW-0460">Magnesium</keyword>
<dbReference type="Gene3D" id="3.40.190.80">
    <property type="match status" value="1"/>
</dbReference>
<keyword evidence="2" id="KW-0378">Hydrolase</keyword>
<keyword evidence="1" id="KW-0479">Metal-binding</keyword>
<dbReference type="PRINTS" id="PR00377">
    <property type="entry name" value="IMPHPHTASES"/>
</dbReference>
<organism evidence="4">
    <name type="scientific">marine metagenome</name>
    <dbReference type="NCBI Taxonomy" id="408172"/>
    <lineage>
        <taxon>unclassified sequences</taxon>
        <taxon>metagenomes</taxon>
        <taxon>ecological metagenomes</taxon>
    </lineage>
</organism>
<evidence type="ECO:0000256" key="2">
    <source>
        <dbReference type="ARBA" id="ARBA00022801"/>
    </source>
</evidence>
<name>A0A382C393_9ZZZZ</name>
<dbReference type="Pfam" id="PF00459">
    <property type="entry name" value="Inositol_P"/>
    <property type="match status" value="1"/>
</dbReference>
<dbReference type="Gene3D" id="3.30.540.10">
    <property type="entry name" value="Fructose-1,6-Bisphosphatase, subunit A, domain 1"/>
    <property type="match status" value="1"/>
</dbReference>
<proteinExistence type="predicted"/>